<sequence>MNNLWLALEGARNVLLVGLLLGAGLPAIFSLGIKALSWGSGSLVNTDDHTPHIAGRILGYLCFAIVLGAVALGIGAIVASGFGMRLSFDNVIPMFVPK</sequence>
<gene>
    <name evidence="2" type="ORF">K8V15_05050</name>
</gene>
<reference evidence="2" key="2">
    <citation type="submission" date="2021-09" db="EMBL/GenBank/DDBJ databases">
        <authorList>
            <person name="Gilroy R."/>
        </authorList>
    </citation>
    <scope>NUCLEOTIDE SEQUENCE</scope>
    <source>
        <strain evidence="2">ChiGjej3B3-7470</strain>
    </source>
</reference>
<reference evidence="2" key="1">
    <citation type="journal article" date="2021" name="PeerJ">
        <title>Extensive microbial diversity within the chicken gut microbiome revealed by metagenomics and culture.</title>
        <authorList>
            <person name="Gilroy R."/>
            <person name="Ravi A."/>
            <person name="Getino M."/>
            <person name="Pursley I."/>
            <person name="Horton D.L."/>
            <person name="Alikhan N.F."/>
            <person name="Baker D."/>
            <person name="Gharbi K."/>
            <person name="Hall N."/>
            <person name="Watson M."/>
            <person name="Adriaenssens E.M."/>
            <person name="Foster-Nyarko E."/>
            <person name="Jarju S."/>
            <person name="Secka A."/>
            <person name="Antonio M."/>
            <person name="Oren A."/>
            <person name="Chaudhuri R.R."/>
            <person name="La Ragione R."/>
            <person name="Hildebrand F."/>
            <person name="Pallen M.J."/>
        </authorList>
    </citation>
    <scope>NUCLEOTIDE SEQUENCE</scope>
    <source>
        <strain evidence="2">ChiGjej3B3-7470</strain>
    </source>
</reference>
<feature type="transmembrane region" description="Helical" evidence="1">
    <location>
        <begin position="57"/>
        <end position="79"/>
    </location>
</feature>
<name>A0A921EMY0_9ACTN</name>
<feature type="transmembrane region" description="Helical" evidence="1">
    <location>
        <begin position="14"/>
        <end position="37"/>
    </location>
</feature>
<evidence type="ECO:0000313" key="3">
    <source>
        <dbReference type="Proteomes" id="UP000712713"/>
    </source>
</evidence>
<protein>
    <recommendedName>
        <fullName evidence="4">Transmembrane protein</fullName>
    </recommendedName>
</protein>
<evidence type="ECO:0008006" key="4">
    <source>
        <dbReference type="Google" id="ProtNLM"/>
    </source>
</evidence>
<keyword evidence="1" id="KW-1133">Transmembrane helix</keyword>
<organism evidence="2 3">
    <name type="scientific">Tessaracoccus flavescens</name>
    <dbReference type="NCBI Taxonomy" id="399497"/>
    <lineage>
        <taxon>Bacteria</taxon>
        <taxon>Bacillati</taxon>
        <taxon>Actinomycetota</taxon>
        <taxon>Actinomycetes</taxon>
        <taxon>Propionibacteriales</taxon>
        <taxon>Propionibacteriaceae</taxon>
        <taxon>Tessaracoccus</taxon>
    </lineage>
</organism>
<evidence type="ECO:0000313" key="2">
    <source>
        <dbReference type="EMBL" id="HJE51333.1"/>
    </source>
</evidence>
<evidence type="ECO:0000256" key="1">
    <source>
        <dbReference type="SAM" id="Phobius"/>
    </source>
</evidence>
<accession>A0A921EMY0</accession>
<keyword evidence="1" id="KW-0812">Transmembrane</keyword>
<proteinExistence type="predicted"/>
<dbReference type="AlphaFoldDB" id="A0A921EMY0"/>
<dbReference type="EMBL" id="DYZF01000125">
    <property type="protein sequence ID" value="HJE51333.1"/>
    <property type="molecule type" value="Genomic_DNA"/>
</dbReference>
<dbReference type="Proteomes" id="UP000712713">
    <property type="component" value="Unassembled WGS sequence"/>
</dbReference>
<comment type="caution">
    <text evidence="2">The sequence shown here is derived from an EMBL/GenBank/DDBJ whole genome shotgun (WGS) entry which is preliminary data.</text>
</comment>
<keyword evidence="1" id="KW-0472">Membrane</keyword>